<dbReference type="EMBL" id="JACHNH010000001">
    <property type="protein sequence ID" value="MBB4761419.1"/>
    <property type="molecule type" value="Genomic_DNA"/>
</dbReference>
<reference evidence="3 4" key="1">
    <citation type="submission" date="2020-08" db="EMBL/GenBank/DDBJ databases">
        <title>Sequencing the genomes of 1000 actinobacteria strains.</title>
        <authorList>
            <person name="Klenk H.-P."/>
        </authorList>
    </citation>
    <scope>NUCLEOTIDE SEQUENCE [LARGE SCALE GENOMIC DNA]</scope>
    <source>
        <strain evidence="3 4">DSM 43149</strain>
    </source>
</reference>
<feature type="compositionally biased region" description="Basic and acidic residues" evidence="1">
    <location>
        <begin position="182"/>
        <end position="191"/>
    </location>
</feature>
<evidence type="ECO:0000256" key="1">
    <source>
        <dbReference type="SAM" id="MobiDB-lite"/>
    </source>
</evidence>
<evidence type="ECO:0000256" key="2">
    <source>
        <dbReference type="SAM" id="Phobius"/>
    </source>
</evidence>
<dbReference type="RefSeq" id="WP_184991817.1">
    <property type="nucleotide sequence ID" value="NZ_BOMK01000030.1"/>
</dbReference>
<feature type="compositionally biased region" description="Low complexity" evidence="1">
    <location>
        <begin position="156"/>
        <end position="175"/>
    </location>
</feature>
<comment type="caution">
    <text evidence="3">The sequence shown here is derived from an EMBL/GenBank/DDBJ whole genome shotgun (WGS) entry which is preliminary data.</text>
</comment>
<feature type="transmembrane region" description="Helical" evidence="2">
    <location>
        <begin position="103"/>
        <end position="120"/>
    </location>
</feature>
<feature type="transmembrane region" description="Helical" evidence="2">
    <location>
        <begin position="6"/>
        <end position="32"/>
    </location>
</feature>
<evidence type="ECO:0000313" key="3">
    <source>
        <dbReference type="EMBL" id="MBB4761419.1"/>
    </source>
</evidence>
<keyword evidence="2" id="KW-0472">Membrane</keyword>
<keyword evidence="2" id="KW-0812">Transmembrane</keyword>
<dbReference type="Proteomes" id="UP000578112">
    <property type="component" value="Unassembled WGS sequence"/>
</dbReference>
<protein>
    <submittedName>
        <fullName evidence="3">Uncharacterized protein</fullName>
    </submittedName>
</protein>
<keyword evidence="2" id="KW-1133">Transmembrane helix</keyword>
<keyword evidence="4" id="KW-1185">Reference proteome</keyword>
<sequence>MDSDLSFWLGLALAVPIGVGVNLATPAIGRLLGKSSERLRRRAERGRADEQLVVDWLADNRDAFLYFEGRYRSAELLRSLSAAMSCLLAVVLIFLYGEDLGPGLFMALFAVSFVVFELLANRHHGKIKEQVLLRMGWPNAIFVATEVAAKQLRSMSSTPVAGGPPSAAAAPNSRPHLAASTDDIRGRKPHD</sequence>
<evidence type="ECO:0000313" key="4">
    <source>
        <dbReference type="Proteomes" id="UP000578112"/>
    </source>
</evidence>
<feature type="region of interest" description="Disordered" evidence="1">
    <location>
        <begin position="155"/>
        <end position="191"/>
    </location>
</feature>
<feature type="transmembrane region" description="Helical" evidence="2">
    <location>
        <begin position="76"/>
        <end position="97"/>
    </location>
</feature>
<name>A0A7W7MPJ0_9ACTN</name>
<accession>A0A7W7MPJ0</accession>
<gene>
    <name evidence="3" type="ORF">BJ971_001975</name>
</gene>
<proteinExistence type="predicted"/>
<organism evidence="3 4">
    <name type="scientific">Actinoplanes digitatis</name>
    <dbReference type="NCBI Taxonomy" id="1868"/>
    <lineage>
        <taxon>Bacteria</taxon>
        <taxon>Bacillati</taxon>
        <taxon>Actinomycetota</taxon>
        <taxon>Actinomycetes</taxon>
        <taxon>Micromonosporales</taxon>
        <taxon>Micromonosporaceae</taxon>
        <taxon>Actinoplanes</taxon>
    </lineage>
</organism>
<dbReference type="AlphaFoldDB" id="A0A7W7MPJ0"/>